<dbReference type="Pfam" id="PF03965">
    <property type="entry name" value="Penicillinase_R"/>
    <property type="match status" value="1"/>
</dbReference>
<evidence type="ECO:0000313" key="5">
    <source>
        <dbReference type="EMBL" id="BCJ29853.1"/>
    </source>
</evidence>
<keyword evidence="6" id="KW-1185">Reference proteome</keyword>
<dbReference type="Proteomes" id="UP000680750">
    <property type="component" value="Chromosome"/>
</dbReference>
<dbReference type="KEGG" id="aser:Asera_39610"/>
<evidence type="ECO:0000256" key="2">
    <source>
        <dbReference type="ARBA" id="ARBA00023015"/>
    </source>
</evidence>
<keyword evidence="2" id="KW-0805">Transcription regulation</keyword>
<comment type="similarity">
    <text evidence="1">Belongs to the BlaI transcriptional regulatory family.</text>
</comment>
<dbReference type="InterPro" id="IPR036388">
    <property type="entry name" value="WH-like_DNA-bd_sf"/>
</dbReference>
<gene>
    <name evidence="5" type="ORF">Asera_39610</name>
</gene>
<evidence type="ECO:0000256" key="1">
    <source>
        <dbReference type="ARBA" id="ARBA00011046"/>
    </source>
</evidence>
<proteinExistence type="inferred from homology"/>
<dbReference type="PIRSF" id="PIRSF019455">
    <property type="entry name" value="CopR_AtkY"/>
    <property type="match status" value="1"/>
</dbReference>
<dbReference type="SUPFAM" id="SSF46785">
    <property type="entry name" value="Winged helix' DNA-binding domain"/>
    <property type="match status" value="1"/>
</dbReference>
<reference evidence="5" key="1">
    <citation type="submission" date="2020-08" db="EMBL/GenBank/DDBJ databases">
        <title>Whole genome shotgun sequence of Actinocatenispora sera NBRC 101916.</title>
        <authorList>
            <person name="Komaki H."/>
            <person name="Tamura T."/>
        </authorList>
    </citation>
    <scope>NUCLEOTIDE SEQUENCE</scope>
    <source>
        <strain evidence="5">NBRC 101916</strain>
    </source>
</reference>
<dbReference type="GO" id="GO:0003677">
    <property type="term" value="F:DNA binding"/>
    <property type="evidence" value="ECO:0007669"/>
    <property type="project" value="UniProtKB-KW"/>
</dbReference>
<evidence type="ECO:0000313" key="6">
    <source>
        <dbReference type="Proteomes" id="UP000680750"/>
    </source>
</evidence>
<dbReference type="AlphaFoldDB" id="A0A810L389"/>
<dbReference type="InterPro" id="IPR005650">
    <property type="entry name" value="BlaI_family"/>
</dbReference>
<keyword evidence="3" id="KW-0238">DNA-binding</keyword>
<dbReference type="InterPro" id="IPR036390">
    <property type="entry name" value="WH_DNA-bd_sf"/>
</dbReference>
<dbReference type="EMBL" id="AP023354">
    <property type="protein sequence ID" value="BCJ29853.1"/>
    <property type="molecule type" value="Genomic_DNA"/>
</dbReference>
<evidence type="ECO:0000256" key="3">
    <source>
        <dbReference type="ARBA" id="ARBA00023125"/>
    </source>
</evidence>
<evidence type="ECO:0000256" key="4">
    <source>
        <dbReference type="ARBA" id="ARBA00023163"/>
    </source>
</evidence>
<name>A0A810L389_9ACTN</name>
<dbReference type="GO" id="GO:0045892">
    <property type="term" value="P:negative regulation of DNA-templated transcription"/>
    <property type="evidence" value="ECO:0007669"/>
    <property type="project" value="InterPro"/>
</dbReference>
<sequence length="125" mass="13684">MARLGELERAVMEVLWSAPDSCTARDIVAALPDRDLAATTVLTVLSRLERKDLVSRDRDGRAHRYRPTATREQHAAMLMHEALDTAEDRTAALASFAEQVSAGEAEQLAASLVEALRRRSGARDG</sequence>
<protein>
    <submittedName>
        <fullName evidence="5">Transcriptional regulator</fullName>
    </submittedName>
</protein>
<dbReference type="Gene3D" id="1.10.10.10">
    <property type="entry name" value="Winged helix-like DNA-binding domain superfamily/Winged helix DNA-binding domain"/>
    <property type="match status" value="1"/>
</dbReference>
<dbReference type="Gene3D" id="6.10.140.850">
    <property type="match status" value="1"/>
</dbReference>
<dbReference type="RefSeq" id="WP_030444744.1">
    <property type="nucleotide sequence ID" value="NZ_AP023354.1"/>
</dbReference>
<keyword evidence="4" id="KW-0804">Transcription</keyword>
<accession>A0A810L389</accession>
<dbReference type="OrthoDB" id="9813987at2"/>
<organism evidence="5 6">
    <name type="scientific">Actinocatenispora sera</name>
    <dbReference type="NCBI Taxonomy" id="390989"/>
    <lineage>
        <taxon>Bacteria</taxon>
        <taxon>Bacillati</taxon>
        <taxon>Actinomycetota</taxon>
        <taxon>Actinomycetes</taxon>
        <taxon>Micromonosporales</taxon>
        <taxon>Micromonosporaceae</taxon>
        <taxon>Actinocatenispora</taxon>
    </lineage>
</organism>